<evidence type="ECO:0000256" key="3">
    <source>
        <dbReference type="ARBA" id="ARBA00023125"/>
    </source>
</evidence>
<dbReference type="GO" id="GO:0006310">
    <property type="term" value="P:DNA recombination"/>
    <property type="evidence" value="ECO:0007669"/>
    <property type="project" value="UniProtKB-KW"/>
</dbReference>
<dbReference type="Proteomes" id="UP000254161">
    <property type="component" value="Unassembled WGS sequence"/>
</dbReference>
<dbReference type="Gene3D" id="1.10.443.10">
    <property type="entry name" value="Intergrase catalytic core"/>
    <property type="match status" value="1"/>
</dbReference>
<dbReference type="InterPro" id="IPR013762">
    <property type="entry name" value="Integrase-like_cat_sf"/>
</dbReference>
<proteinExistence type="inferred from homology"/>
<evidence type="ECO:0000259" key="7">
    <source>
        <dbReference type="PROSITE" id="PS51900"/>
    </source>
</evidence>
<gene>
    <name evidence="8" type="primary">Int-Tn</name>
    <name evidence="8" type="ORF">NCTC12264_01320</name>
</gene>
<dbReference type="RefSeq" id="WP_115630446.1">
    <property type="nucleotide sequence ID" value="NZ_UFUZ01000001.1"/>
</dbReference>
<dbReference type="CDD" id="cd01189">
    <property type="entry name" value="INT_ICEBs1_C_like"/>
    <property type="match status" value="1"/>
</dbReference>
<dbReference type="PANTHER" id="PTHR30349:SF41">
    <property type="entry name" value="INTEGRASE_RECOMBINASE PROTEIN MJ0367-RELATED"/>
    <property type="match status" value="1"/>
</dbReference>
<dbReference type="GO" id="GO:0003677">
    <property type="term" value="F:DNA binding"/>
    <property type="evidence" value="ECO:0007669"/>
    <property type="project" value="UniProtKB-UniRule"/>
</dbReference>
<dbReference type="InterPro" id="IPR011010">
    <property type="entry name" value="DNA_brk_join_enz"/>
</dbReference>
<comment type="similarity">
    <text evidence="1">Belongs to the 'phage' integrase family.</text>
</comment>
<dbReference type="SUPFAM" id="SSF56349">
    <property type="entry name" value="DNA breaking-rejoining enzymes"/>
    <property type="match status" value="1"/>
</dbReference>
<dbReference type="GO" id="GO:0015074">
    <property type="term" value="P:DNA integration"/>
    <property type="evidence" value="ECO:0007669"/>
    <property type="project" value="UniProtKB-KW"/>
</dbReference>
<dbReference type="AlphaFoldDB" id="A0A381EJ96"/>
<evidence type="ECO:0000256" key="2">
    <source>
        <dbReference type="ARBA" id="ARBA00022908"/>
    </source>
</evidence>
<dbReference type="InterPro" id="IPR025269">
    <property type="entry name" value="SAM-like_dom"/>
</dbReference>
<dbReference type="InterPro" id="IPR044068">
    <property type="entry name" value="CB"/>
</dbReference>
<protein>
    <submittedName>
        <fullName evidence="8">Bacteriophage-related integrase</fullName>
    </submittedName>
</protein>
<evidence type="ECO:0000259" key="6">
    <source>
        <dbReference type="PROSITE" id="PS51898"/>
    </source>
</evidence>
<feature type="domain" description="Tyr recombinase" evidence="6">
    <location>
        <begin position="185"/>
        <end position="371"/>
    </location>
</feature>
<keyword evidence="4" id="KW-0233">DNA recombination</keyword>
<dbReference type="Gene3D" id="1.10.150.130">
    <property type="match status" value="1"/>
</dbReference>
<evidence type="ECO:0000313" key="9">
    <source>
        <dbReference type="Proteomes" id="UP000254161"/>
    </source>
</evidence>
<sequence>MIEKILNSTLYERNGVWYIDASIVRNGTQERLRFSTSFAVDEMKNGSEQYALLKELKTDFVRLYLKKQKHKFKKTYEAHKKRGVKLFKNVAKDFLDSLYGLKPKSKNSLVENIRPALSFFEWHNITDIDKEEIEKFFNFLDEKELSVCTKKHYAKTLNRVLEYAKENEFIEKNPFKMRKWRDDAKEIQTFSNQEIQTLLTQSTGEIGIYLKIALLCGARTGEILALQWKHIDFENQKIIIEQSINSFGLGSPKTANSRRIIDLLEPLLSFLKGVKKQRKPREEDFLFKGVLKPYIKNFHKSYLRVQYIALLSRFNIAYRPIYNTRHSFASFMLSKGENLMWVSWMMGHKNTSITLSFYSKYLPSGTHAEFLKGFLGGKL</sequence>
<dbReference type="InterPro" id="IPR050090">
    <property type="entry name" value="Tyrosine_recombinase_XerCD"/>
</dbReference>
<dbReference type="PROSITE" id="PS51900">
    <property type="entry name" value="CB"/>
    <property type="match status" value="1"/>
</dbReference>
<dbReference type="InterPro" id="IPR010998">
    <property type="entry name" value="Integrase_recombinase_N"/>
</dbReference>
<dbReference type="PANTHER" id="PTHR30349">
    <property type="entry name" value="PHAGE INTEGRASE-RELATED"/>
    <property type="match status" value="1"/>
</dbReference>
<organism evidence="8 9">
    <name type="scientific">Campylobacter upsaliensis</name>
    <dbReference type="NCBI Taxonomy" id="28080"/>
    <lineage>
        <taxon>Bacteria</taxon>
        <taxon>Pseudomonadati</taxon>
        <taxon>Campylobacterota</taxon>
        <taxon>Epsilonproteobacteria</taxon>
        <taxon>Campylobacterales</taxon>
        <taxon>Campylobacteraceae</taxon>
        <taxon>Campylobacter</taxon>
    </lineage>
</organism>
<dbReference type="InterPro" id="IPR002104">
    <property type="entry name" value="Integrase_catalytic"/>
</dbReference>
<name>A0A381EJ96_CAMUP</name>
<feature type="domain" description="Core-binding (CB)" evidence="7">
    <location>
        <begin position="85"/>
        <end position="165"/>
    </location>
</feature>
<keyword evidence="3 5" id="KW-0238">DNA-binding</keyword>
<keyword evidence="2" id="KW-0229">DNA integration</keyword>
<dbReference type="Pfam" id="PF00589">
    <property type="entry name" value="Phage_integrase"/>
    <property type="match status" value="1"/>
</dbReference>
<evidence type="ECO:0000256" key="1">
    <source>
        <dbReference type="ARBA" id="ARBA00008857"/>
    </source>
</evidence>
<reference evidence="8 9" key="1">
    <citation type="submission" date="2018-06" db="EMBL/GenBank/DDBJ databases">
        <authorList>
            <consortium name="Pathogen Informatics"/>
            <person name="Doyle S."/>
        </authorList>
    </citation>
    <scope>NUCLEOTIDE SEQUENCE [LARGE SCALE GENOMIC DNA]</scope>
    <source>
        <strain evidence="8 9">NCTC12264</strain>
    </source>
</reference>
<accession>A0A381EJ96</accession>
<evidence type="ECO:0000313" key="8">
    <source>
        <dbReference type="EMBL" id="SUX27076.1"/>
    </source>
</evidence>
<evidence type="ECO:0000256" key="4">
    <source>
        <dbReference type="ARBA" id="ARBA00023172"/>
    </source>
</evidence>
<evidence type="ECO:0000256" key="5">
    <source>
        <dbReference type="PROSITE-ProRule" id="PRU01248"/>
    </source>
</evidence>
<dbReference type="PROSITE" id="PS51898">
    <property type="entry name" value="TYR_RECOMBINASE"/>
    <property type="match status" value="1"/>
</dbReference>
<dbReference type="EMBL" id="UFUZ01000001">
    <property type="protein sequence ID" value="SUX27076.1"/>
    <property type="molecule type" value="Genomic_DNA"/>
</dbReference>
<dbReference type="Pfam" id="PF13102">
    <property type="entry name" value="Phage_int_SAM_5"/>
    <property type="match status" value="1"/>
</dbReference>